<name>A0A1X6Z4Y7_9RHOB</name>
<evidence type="ECO:0008006" key="4">
    <source>
        <dbReference type="Google" id="ProtNLM"/>
    </source>
</evidence>
<proteinExistence type="predicted"/>
<gene>
    <name evidence="2" type="ORF">ROA7450_01983</name>
</gene>
<evidence type="ECO:0000313" key="3">
    <source>
        <dbReference type="Proteomes" id="UP000193061"/>
    </source>
</evidence>
<feature type="chain" id="PRO_5012281715" description="Argininosuccinate lyase" evidence="1">
    <location>
        <begin position="21"/>
        <end position="58"/>
    </location>
</feature>
<protein>
    <recommendedName>
        <fullName evidence="4">Argininosuccinate lyase</fullName>
    </recommendedName>
</protein>
<feature type="signal peptide" evidence="1">
    <location>
        <begin position="1"/>
        <end position="20"/>
    </location>
</feature>
<keyword evidence="3" id="KW-1185">Reference proteome</keyword>
<evidence type="ECO:0000313" key="2">
    <source>
        <dbReference type="EMBL" id="SLN40990.1"/>
    </source>
</evidence>
<dbReference type="PROSITE" id="PS51257">
    <property type="entry name" value="PROKAR_LIPOPROTEIN"/>
    <property type="match status" value="1"/>
</dbReference>
<dbReference type="Proteomes" id="UP000193061">
    <property type="component" value="Unassembled WGS sequence"/>
</dbReference>
<sequence>MRIAALIVALGLLAGCGADGEPFYAPSATTVIGVGSNGVHANVGVSTQVGPVTVGVGI</sequence>
<accession>A0A1X6Z4Y7</accession>
<dbReference type="RefSeq" id="WP_200812945.1">
    <property type="nucleotide sequence ID" value="NZ_FWFX01000005.1"/>
</dbReference>
<evidence type="ECO:0000256" key="1">
    <source>
        <dbReference type="SAM" id="SignalP"/>
    </source>
</evidence>
<reference evidence="2 3" key="1">
    <citation type="submission" date="2017-03" db="EMBL/GenBank/DDBJ databases">
        <authorList>
            <person name="Afonso C.L."/>
            <person name="Miller P.J."/>
            <person name="Scott M.A."/>
            <person name="Spackman E."/>
            <person name="Goraichik I."/>
            <person name="Dimitrov K.M."/>
            <person name="Suarez D.L."/>
            <person name="Swayne D.E."/>
        </authorList>
    </citation>
    <scope>NUCLEOTIDE SEQUENCE [LARGE SCALE GENOMIC DNA]</scope>
    <source>
        <strain evidence="2 3">CECT 7450</strain>
    </source>
</reference>
<dbReference type="AlphaFoldDB" id="A0A1X6Z4Y7"/>
<keyword evidence="1" id="KW-0732">Signal</keyword>
<dbReference type="EMBL" id="FWFX01000005">
    <property type="protein sequence ID" value="SLN40990.1"/>
    <property type="molecule type" value="Genomic_DNA"/>
</dbReference>
<organism evidence="2 3">
    <name type="scientific">Roseovarius albus</name>
    <dbReference type="NCBI Taxonomy" id="1247867"/>
    <lineage>
        <taxon>Bacteria</taxon>
        <taxon>Pseudomonadati</taxon>
        <taxon>Pseudomonadota</taxon>
        <taxon>Alphaproteobacteria</taxon>
        <taxon>Rhodobacterales</taxon>
        <taxon>Roseobacteraceae</taxon>
        <taxon>Roseovarius</taxon>
    </lineage>
</organism>